<dbReference type="InterPro" id="IPR016102">
    <property type="entry name" value="Succinyl-CoA_synth-like"/>
</dbReference>
<dbReference type="RefSeq" id="WP_213888706.1">
    <property type="nucleotide sequence ID" value="NZ_JAGFNU010000004.1"/>
</dbReference>
<feature type="binding site" evidence="4">
    <location>
        <begin position="96"/>
        <end position="98"/>
    </location>
    <ligand>
        <name>CoA</name>
        <dbReference type="ChEBI" id="CHEBI:57287"/>
    </ligand>
</feature>
<comment type="caution">
    <text evidence="8">The sequence shown here is derived from an EMBL/GenBank/DDBJ whole genome shotgun (WGS) entry which is preliminary data.</text>
</comment>
<dbReference type="InterPro" id="IPR033847">
    <property type="entry name" value="Citrt_syn/SCS-alpha_CS"/>
</dbReference>
<comment type="catalytic activity">
    <reaction evidence="4 6">
        <text>succinate + ATP + CoA = succinyl-CoA + ADP + phosphate</text>
        <dbReference type="Rhea" id="RHEA:17661"/>
        <dbReference type="ChEBI" id="CHEBI:30031"/>
        <dbReference type="ChEBI" id="CHEBI:30616"/>
        <dbReference type="ChEBI" id="CHEBI:43474"/>
        <dbReference type="ChEBI" id="CHEBI:57287"/>
        <dbReference type="ChEBI" id="CHEBI:57292"/>
        <dbReference type="ChEBI" id="CHEBI:456216"/>
        <dbReference type="EC" id="6.2.1.5"/>
    </reaction>
</comment>
<dbReference type="InterPro" id="IPR005811">
    <property type="entry name" value="SUCC_ACL_C"/>
</dbReference>
<dbReference type="EC" id="6.2.1.5" evidence="4"/>
<evidence type="ECO:0000313" key="8">
    <source>
        <dbReference type="EMBL" id="MFB9231852.1"/>
    </source>
</evidence>
<sequence>MAVLIDENTKVICQGLTGSQGTFHSEQAIAYGTKMVGGVTPGKGGQSHLDLPVFNSVHEARHTTGANASVIYVPPPFAADSILEAIDAEMELIVCITEGIPVLDMMRVQRALEGSASRLVGPNCPGVITPEACKIGIMPGHIHKRGSCGVVSRSGTLTYEAVKQTTDMGLGQSTAVGIGGDPIKGTEHIDVLEMFLADDETQSIIMIGEIGGSAEEEAAQFLADEKKKGRWKPTAGFIAGRTAPPGRRMGHAGAIVAGGKGDAESKIEAMRSAGIIVADSPAGLGEAVLKAIG</sequence>
<dbReference type="PRINTS" id="PR01798">
    <property type="entry name" value="SCOASYNTHASE"/>
</dbReference>
<protein>
    <recommendedName>
        <fullName evidence="4">Succinate--CoA ligase [ADP-forming] subunit alpha</fullName>
        <ecNumber evidence="4">6.2.1.5</ecNumber>
    </recommendedName>
    <alternativeName>
        <fullName evidence="4">Succinyl-CoA synthetase subunit alpha</fullName>
        <shortName evidence="4">SCS-alpha</shortName>
    </alternativeName>
</protein>
<keyword evidence="9" id="KW-1185">Reference proteome</keyword>
<dbReference type="PANTHER" id="PTHR11117">
    <property type="entry name" value="SUCCINYL-COA LIGASE SUBUNIT ALPHA"/>
    <property type="match status" value="1"/>
</dbReference>
<dbReference type="Pfam" id="PF02629">
    <property type="entry name" value="CoA_binding"/>
    <property type="match status" value="1"/>
</dbReference>
<dbReference type="Gene3D" id="3.40.50.720">
    <property type="entry name" value="NAD(P)-binding Rossmann-like Domain"/>
    <property type="match status" value="1"/>
</dbReference>
<dbReference type="SUPFAM" id="SSF51735">
    <property type="entry name" value="NAD(P)-binding Rossmann-fold domains"/>
    <property type="match status" value="1"/>
</dbReference>
<evidence type="ECO:0000256" key="3">
    <source>
        <dbReference type="ARBA" id="ARBA00022741"/>
    </source>
</evidence>
<dbReference type="PANTHER" id="PTHR11117:SF2">
    <property type="entry name" value="SUCCINATE--COA LIGASE [ADP_GDP-FORMING] SUBUNIT ALPHA, MITOCHONDRIAL"/>
    <property type="match status" value="1"/>
</dbReference>
<feature type="binding site" evidence="4">
    <location>
        <position position="43"/>
    </location>
    <ligand>
        <name>CoA</name>
        <dbReference type="ChEBI" id="CHEBI:57287"/>
    </ligand>
</feature>
<comment type="similarity">
    <text evidence="4 5">Belongs to the succinate/malate CoA ligase alpha subunit family.</text>
</comment>
<dbReference type="InterPro" id="IPR017440">
    <property type="entry name" value="Cit_synth/succinyl-CoA_lig_AS"/>
</dbReference>
<dbReference type="Pfam" id="PF00549">
    <property type="entry name" value="Ligase_CoA"/>
    <property type="match status" value="1"/>
</dbReference>
<dbReference type="InterPro" id="IPR036291">
    <property type="entry name" value="NAD(P)-bd_dom_sf"/>
</dbReference>
<comment type="catalytic activity">
    <reaction evidence="4">
        <text>GTP + succinate + CoA = succinyl-CoA + GDP + phosphate</text>
        <dbReference type="Rhea" id="RHEA:22120"/>
        <dbReference type="ChEBI" id="CHEBI:30031"/>
        <dbReference type="ChEBI" id="CHEBI:37565"/>
        <dbReference type="ChEBI" id="CHEBI:43474"/>
        <dbReference type="ChEBI" id="CHEBI:57287"/>
        <dbReference type="ChEBI" id="CHEBI:57292"/>
        <dbReference type="ChEBI" id="CHEBI:58189"/>
    </reaction>
</comment>
<dbReference type="PROSITE" id="PS00399">
    <property type="entry name" value="SUCCINYL_COA_LIG_2"/>
    <property type="match status" value="1"/>
</dbReference>
<keyword evidence="2 4" id="KW-0436">Ligase</keyword>
<evidence type="ECO:0000256" key="5">
    <source>
        <dbReference type="RuleBase" id="RU000677"/>
    </source>
</evidence>
<evidence type="ECO:0000259" key="7">
    <source>
        <dbReference type="SMART" id="SM00881"/>
    </source>
</evidence>
<dbReference type="Proteomes" id="UP001589683">
    <property type="component" value="Unassembled WGS sequence"/>
</dbReference>
<dbReference type="InterPro" id="IPR003781">
    <property type="entry name" value="CoA-bd"/>
</dbReference>
<organism evidence="8 9">
    <name type="scientific">Pseudohalocynthiibacter aestuariivivens</name>
    <dbReference type="NCBI Taxonomy" id="1591409"/>
    <lineage>
        <taxon>Bacteria</taxon>
        <taxon>Pseudomonadati</taxon>
        <taxon>Pseudomonadota</taxon>
        <taxon>Alphaproteobacteria</taxon>
        <taxon>Rhodobacterales</taxon>
        <taxon>Paracoccaceae</taxon>
        <taxon>Pseudohalocynthiibacter</taxon>
    </lineage>
</organism>
<evidence type="ECO:0000256" key="1">
    <source>
        <dbReference type="ARBA" id="ARBA00022532"/>
    </source>
</evidence>
<evidence type="ECO:0000256" key="6">
    <source>
        <dbReference type="RuleBase" id="RU000699"/>
    </source>
</evidence>
<accession>A0ABV5JH80</accession>
<gene>
    <name evidence="4 8" type="primary">sucD</name>
    <name evidence="8" type="ORF">ACFFUT_08650</name>
</gene>
<dbReference type="EMBL" id="JBHMEA010000033">
    <property type="protein sequence ID" value="MFB9231852.1"/>
    <property type="molecule type" value="Genomic_DNA"/>
</dbReference>
<evidence type="ECO:0000256" key="2">
    <source>
        <dbReference type="ARBA" id="ARBA00022598"/>
    </source>
</evidence>
<comment type="pathway">
    <text evidence="4 6">Carbohydrate metabolism; tricarboxylic acid cycle; succinate from succinyl-CoA (ligase route): step 1/1.</text>
</comment>
<dbReference type="NCBIfam" id="NF004230">
    <property type="entry name" value="PRK05678.1"/>
    <property type="match status" value="1"/>
</dbReference>
<proteinExistence type="inferred from homology"/>
<dbReference type="PROSITE" id="PS01216">
    <property type="entry name" value="SUCCINYL_COA_LIG_1"/>
    <property type="match status" value="1"/>
</dbReference>
<feature type="domain" description="CoA-binding" evidence="7">
    <location>
        <begin position="4"/>
        <end position="100"/>
    </location>
</feature>
<reference evidence="8 9" key="1">
    <citation type="submission" date="2024-09" db="EMBL/GenBank/DDBJ databases">
        <authorList>
            <person name="Sun Q."/>
            <person name="Mori K."/>
        </authorList>
    </citation>
    <scope>NUCLEOTIDE SEQUENCE [LARGE SCALE GENOMIC DNA]</scope>
    <source>
        <strain evidence="8 9">CECT 8726</strain>
    </source>
</reference>
<evidence type="ECO:0000256" key="4">
    <source>
        <dbReference type="HAMAP-Rule" id="MF_01988"/>
    </source>
</evidence>
<dbReference type="GO" id="GO:0004775">
    <property type="term" value="F:succinate-CoA ligase (ADP-forming) activity"/>
    <property type="evidence" value="ECO:0007669"/>
    <property type="project" value="UniProtKB-EC"/>
</dbReference>
<comment type="subunit">
    <text evidence="4 6">Heterotetramer of two alpha and two beta subunits.</text>
</comment>
<dbReference type="HAMAP" id="MF_01988">
    <property type="entry name" value="Succ_CoA_alpha"/>
    <property type="match status" value="1"/>
</dbReference>
<feature type="binding site" evidence="4">
    <location>
        <begin position="17"/>
        <end position="20"/>
    </location>
    <ligand>
        <name>CoA</name>
        <dbReference type="ChEBI" id="CHEBI:57287"/>
    </ligand>
</feature>
<evidence type="ECO:0000313" key="9">
    <source>
        <dbReference type="Proteomes" id="UP001589683"/>
    </source>
</evidence>
<name>A0ABV5JH80_9RHOB</name>
<keyword evidence="1 4" id="KW-0816">Tricarboxylic acid cycle</keyword>
<dbReference type="SUPFAM" id="SSF52210">
    <property type="entry name" value="Succinyl-CoA synthetase domains"/>
    <property type="match status" value="1"/>
</dbReference>
<feature type="binding site" evidence="4">
    <location>
        <position position="159"/>
    </location>
    <ligand>
        <name>substrate</name>
        <note>ligand shared with subunit beta</note>
    </ligand>
</feature>
<dbReference type="NCBIfam" id="TIGR01019">
    <property type="entry name" value="sucCoAalpha"/>
    <property type="match status" value="1"/>
</dbReference>
<dbReference type="SMART" id="SM00881">
    <property type="entry name" value="CoA_binding"/>
    <property type="match status" value="1"/>
</dbReference>
<dbReference type="PIRSF" id="PIRSF001553">
    <property type="entry name" value="SucCS_alpha"/>
    <property type="match status" value="1"/>
</dbReference>
<keyword evidence="3 4" id="KW-0547">Nucleotide-binding</keyword>
<comment type="function">
    <text evidence="4 6">Succinyl-CoA synthetase functions in the citric acid cycle (TCA), coupling the hydrolysis of succinyl-CoA to the synthesis of either ATP or GTP and thus represents the only step of substrate-level phosphorylation in the TCA. The alpha subunit of the enzyme binds the substrates coenzyme A and phosphate, while succinate binding and nucleotide specificity is provided by the beta subunit.</text>
</comment>
<dbReference type="Gene3D" id="3.40.50.261">
    <property type="entry name" value="Succinyl-CoA synthetase domains"/>
    <property type="match status" value="1"/>
</dbReference>
<dbReference type="InterPro" id="IPR005810">
    <property type="entry name" value="CoA_lig_alpha"/>
</dbReference>
<feature type="active site" description="Tele-phosphohistidine intermediate" evidence="4">
    <location>
        <position position="251"/>
    </location>
</feature>